<dbReference type="InterPro" id="IPR053137">
    <property type="entry name" value="NLR-like"/>
</dbReference>
<accession>A0A8J5XRC6</accession>
<keyword evidence="3" id="KW-1185">Reference proteome</keyword>
<dbReference type="Pfam" id="PF13374">
    <property type="entry name" value="TPR_10"/>
    <property type="match status" value="2"/>
</dbReference>
<evidence type="ECO:0000256" key="1">
    <source>
        <dbReference type="SAM" id="MobiDB-lite"/>
    </source>
</evidence>
<dbReference type="Gene3D" id="1.25.40.10">
    <property type="entry name" value="Tetratricopeptide repeat domain"/>
    <property type="match status" value="2"/>
</dbReference>
<dbReference type="AlphaFoldDB" id="A0A8J5XRC6"/>
<dbReference type="SMART" id="SM00028">
    <property type="entry name" value="TPR"/>
    <property type="match status" value="6"/>
</dbReference>
<sequence>MGAALCPALPTHPGAPSEAPPARVNAAPPPVHPLGLRLSVFFELAVRARELEEVEGPPRPHADGTRRPAGTPLTTADVCEELVKPRTTAARCAYVDSLPASSSARASIYVSHAWKYVFVDVVDALAHAATEPDDGIWFCLLMNNQHETANYDYAFLEGQFRSNVEGVGRTLLVLAPWRSPITLTRAWCLFEIFVSVQRGIPMEVAMPSSEAAAFARALVAKFGTIAAALARISLADSEAFLPSDKANILRALAAVGGVGELDKVVQRTLREWLARIGRGALAERPADWELTNQLARLLHDQGELSEAEILFRRALEGRERQLGTEHADTLQSASNLAVLLHARGALAEAEPLFRRALDGRERQLGTEHALALQSAHNLAGLLHARGALAEAEPLFRRALDGRERALGARDLTALASARNLAVLLEARGRPDEAEPLLRRALDGTEQSLGERHPDTLRAVHSLAMLLHGQGRPAEAEPLFRRALEGRERQLGDGHPDTVQSAHGLAALLRAHGRLDEAEPLLRRALHSSERSLGERHPDTLSAMHNLAVVVKARGQLAEAEVLHRRALAGQEQALGSRHPDALTSMYSLAALLRAQGRLDEALPLFWRELDGCAAVHGESHAQTIGSAKNLVRTLDACGRADEAQRLRARFGN</sequence>
<name>A0A8J5XRC6_DIALT</name>
<evidence type="ECO:0000313" key="2">
    <source>
        <dbReference type="EMBL" id="KAG8467187.1"/>
    </source>
</evidence>
<protein>
    <recommendedName>
        <fullName evidence="4">Kinesin light chain</fullName>
    </recommendedName>
</protein>
<dbReference type="InterPro" id="IPR011990">
    <property type="entry name" value="TPR-like_helical_dom_sf"/>
</dbReference>
<evidence type="ECO:0008006" key="4">
    <source>
        <dbReference type="Google" id="ProtNLM"/>
    </source>
</evidence>
<feature type="region of interest" description="Disordered" evidence="1">
    <location>
        <begin position="52"/>
        <end position="72"/>
    </location>
</feature>
<dbReference type="Pfam" id="PF13424">
    <property type="entry name" value="TPR_12"/>
    <property type="match status" value="3"/>
</dbReference>
<dbReference type="SUPFAM" id="SSF48452">
    <property type="entry name" value="TPR-like"/>
    <property type="match status" value="1"/>
</dbReference>
<feature type="compositionally biased region" description="Basic and acidic residues" evidence="1">
    <location>
        <begin position="52"/>
        <end position="66"/>
    </location>
</feature>
<dbReference type="PANTHER" id="PTHR46082">
    <property type="entry name" value="ATP/GTP-BINDING PROTEIN-RELATED"/>
    <property type="match status" value="1"/>
</dbReference>
<dbReference type="OMA" id="FRVFENW"/>
<dbReference type="PRINTS" id="PR00381">
    <property type="entry name" value="KINESINLIGHT"/>
</dbReference>
<proteinExistence type="predicted"/>
<comment type="caution">
    <text evidence="2">The sequence shown here is derived from an EMBL/GenBank/DDBJ whole genome shotgun (WGS) entry which is preliminary data.</text>
</comment>
<gene>
    <name evidence="2" type="ORF">KFE25_000503</name>
</gene>
<dbReference type="InterPro" id="IPR019734">
    <property type="entry name" value="TPR_rpt"/>
</dbReference>
<dbReference type="EMBL" id="JAGTXO010000006">
    <property type="protein sequence ID" value="KAG8467187.1"/>
    <property type="molecule type" value="Genomic_DNA"/>
</dbReference>
<dbReference type="PANTHER" id="PTHR46082:SF6">
    <property type="entry name" value="AAA+ ATPASE DOMAIN-CONTAINING PROTEIN-RELATED"/>
    <property type="match status" value="1"/>
</dbReference>
<reference evidence="2" key="1">
    <citation type="submission" date="2021-05" db="EMBL/GenBank/DDBJ databases">
        <title>The genome of the haptophyte Pavlova lutheri (Diacronema luteri, Pavlovales) - a model for lipid biosynthesis in eukaryotic algae.</title>
        <authorList>
            <person name="Hulatt C.J."/>
            <person name="Posewitz M.C."/>
        </authorList>
    </citation>
    <scope>NUCLEOTIDE SEQUENCE</scope>
    <source>
        <strain evidence="2">NIVA-4/92</strain>
    </source>
</reference>
<organism evidence="2 3">
    <name type="scientific">Diacronema lutheri</name>
    <name type="common">Unicellular marine alga</name>
    <name type="synonym">Monochrysis lutheri</name>
    <dbReference type="NCBI Taxonomy" id="2081491"/>
    <lineage>
        <taxon>Eukaryota</taxon>
        <taxon>Haptista</taxon>
        <taxon>Haptophyta</taxon>
        <taxon>Pavlovophyceae</taxon>
        <taxon>Pavlovales</taxon>
        <taxon>Pavlovaceae</taxon>
        <taxon>Diacronema</taxon>
    </lineage>
</organism>
<feature type="region of interest" description="Disordered" evidence="1">
    <location>
        <begin position="1"/>
        <end position="26"/>
    </location>
</feature>
<dbReference type="Proteomes" id="UP000751190">
    <property type="component" value="Unassembled WGS sequence"/>
</dbReference>
<evidence type="ECO:0000313" key="3">
    <source>
        <dbReference type="Proteomes" id="UP000751190"/>
    </source>
</evidence>
<dbReference type="OrthoDB" id="10267514at2759"/>